<dbReference type="EC" id="2.1.1.-" evidence="1"/>
<sequence length="230" mass="26739">MNEAYNSAITSLDIGLVGRNIGISKRLSSLILSHFDREGHFLDYGGGYGMLVRIMRDCGFDFHRFDTYCENIFARHFDLHDSSVRKFELLTAFELFEHLENPVEELEKMLEFSDSIFFSTELVPARKLTSARDWWYFTPETGQHIALYSERSLDTLARKFGCNFYTDGRTLHLITRRRINPSLFRLSLNPKVAQLVTKVRSQKSLLSNDFDFIRNSIRGNENSLRSSDIQ</sequence>
<dbReference type="RefSeq" id="WP_353720233.1">
    <property type="nucleotide sequence ID" value="NZ_CP159289.1"/>
</dbReference>
<dbReference type="Gene3D" id="3.40.50.150">
    <property type="entry name" value="Vaccinia Virus protein VP39"/>
    <property type="match status" value="1"/>
</dbReference>
<name>A0AAU8FMA7_9BACT</name>
<gene>
    <name evidence="1" type="ORF">ABV298_00395</name>
</gene>
<accession>A0AAU8FMA7</accession>
<dbReference type="GO" id="GO:0032259">
    <property type="term" value="P:methylation"/>
    <property type="evidence" value="ECO:0007669"/>
    <property type="project" value="UniProtKB-KW"/>
</dbReference>
<dbReference type="AlphaFoldDB" id="A0AAU8FMA7"/>
<proteinExistence type="predicted"/>
<evidence type="ECO:0000313" key="1">
    <source>
        <dbReference type="EMBL" id="XCH24926.1"/>
    </source>
</evidence>
<dbReference type="SUPFAM" id="SSF53335">
    <property type="entry name" value="S-adenosyl-L-methionine-dependent methyltransferases"/>
    <property type="match status" value="1"/>
</dbReference>
<keyword evidence="1" id="KW-0808">Transferase</keyword>
<organism evidence="1">
    <name type="scientific">Dyadobacter sp. 676</name>
    <dbReference type="NCBI Taxonomy" id="3088362"/>
    <lineage>
        <taxon>Bacteria</taxon>
        <taxon>Pseudomonadati</taxon>
        <taxon>Bacteroidota</taxon>
        <taxon>Cytophagia</taxon>
        <taxon>Cytophagales</taxon>
        <taxon>Spirosomataceae</taxon>
        <taxon>Dyadobacter</taxon>
    </lineage>
</organism>
<protein>
    <submittedName>
        <fullName evidence="1">Class I SAM-dependent methyltransferase</fullName>
        <ecNumber evidence="1">2.1.1.-</ecNumber>
    </submittedName>
</protein>
<dbReference type="InterPro" id="IPR029063">
    <property type="entry name" value="SAM-dependent_MTases_sf"/>
</dbReference>
<dbReference type="Pfam" id="PF13489">
    <property type="entry name" value="Methyltransf_23"/>
    <property type="match status" value="1"/>
</dbReference>
<reference evidence="1" key="1">
    <citation type="submission" date="2024-06" db="EMBL/GenBank/DDBJ databases">
        <title>Sequencing and assembly of the genome of Dyadobacter sp. strain 676, a symbiont of Cyamopsis tetragonoloba.</title>
        <authorList>
            <person name="Guro P."/>
            <person name="Sazanova A."/>
            <person name="Kuznetsova I."/>
            <person name="Belimov A."/>
            <person name="Safronova V."/>
        </authorList>
    </citation>
    <scope>NUCLEOTIDE SEQUENCE</scope>
    <source>
        <strain evidence="1">676</strain>
    </source>
</reference>
<keyword evidence="1" id="KW-0489">Methyltransferase</keyword>
<dbReference type="EMBL" id="CP159289">
    <property type="protein sequence ID" value="XCH24926.1"/>
    <property type="molecule type" value="Genomic_DNA"/>
</dbReference>
<dbReference type="GO" id="GO:0008168">
    <property type="term" value="F:methyltransferase activity"/>
    <property type="evidence" value="ECO:0007669"/>
    <property type="project" value="UniProtKB-KW"/>
</dbReference>